<evidence type="ECO:0000259" key="10">
    <source>
        <dbReference type="Pfam" id="PF01432"/>
    </source>
</evidence>
<dbReference type="GO" id="GO:0046872">
    <property type="term" value="F:metal ion binding"/>
    <property type="evidence" value="ECO:0007669"/>
    <property type="project" value="UniProtKB-UniRule"/>
</dbReference>
<dbReference type="Proteomes" id="UP001161247">
    <property type="component" value="Chromosome 8"/>
</dbReference>
<dbReference type="AlphaFoldDB" id="A0AAV1E5G3"/>
<gene>
    <name evidence="12" type="ORF">OLC1_LOCUS22058</name>
</gene>
<evidence type="ECO:0000256" key="9">
    <source>
        <dbReference type="RuleBase" id="RU003435"/>
    </source>
</evidence>
<feature type="domain" description="Peptidase M3A/M3B catalytic" evidence="10">
    <location>
        <begin position="246"/>
        <end position="706"/>
    </location>
</feature>
<comment type="cofactor">
    <cofactor evidence="9">
        <name>Zn(2+)</name>
        <dbReference type="ChEBI" id="CHEBI:29105"/>
    </cofactor>
    <text evidence="9">Binds 1 zinc ion.</text>
</comment>
<evidence type="ECO:0000259" key="11">
    <source>
        <dbReference type="Pfam" id="PF19310"/>
    </source>
</evidence>
<dbReference type="Gene3D" id="1.10.1370.10">
    <property type="entry name" value="Neurolysin, domain 3"/>
    <property type="match status" value="1"/>
</dbReference>
<dbReference type="InterPro" id="IPR045090">
    <property type="entry name" value="Pept_M3A_M3B"/>
</dbReference>
<organism evidence="12 13">
    <name type="scientific">Oldenlandia corymbosa var. corymbosa</name>
    <dbReference type="NCBI Taxonomy" id="529605"/>
    <lineage>
        <taxon>Eukaryota</taxon>
        <taxon>Viridiplantae</taxon>
        <taxon>Streptophyta</taxon>
        <taxon>Embryophyta</taxon>
        <taxon>Tracheophyta</taxon>
        <taxon>Spermatophyta</taxon>
        <taxon>Magnoliopsida</taxon>
        <taxon>eudicotyledons</taxon>
        <taxon>Gunneridae</taxon>
        <taxon>Pentapetalae</taxon>
        <taxon>asterids</taxon>
        <taxon>lamiids</taxon>
        <taxon>Gentianales</taxon>
        <taxon>Rubiaceae</taxon>
        <taxon>Rubioideae</taxon>
        <taxon>Spermacoceae</taxon>
        <taxon>Hedyotis-Oldenlandia complex</taxon>
        <taxon>Oldenlandia</taxon>
    </lineage>
</organism>
<evidence type="ECO:0000256" key="8">
    <source>
        <dbReference type="ARBA" id="ARBA00026100"/>
    </source>
</evidence>
<name>A0AAV1E5G3_OLDCO</name>
<dbReference type="PANTHER" id="PTHR11804">
    <property type="entry name" value="PROTEASE M3 THIMET OLIGOPEPTIDASE-RELATED"/>
    <property type="match status" value="1"/>
</dbReference>
<dbReference type="Pfam" id="PF01432">
    <property type="entry name" value="Peptidase_M3"/>
    <property type="match status" value="1"/>
</dbReference>
<sequence>MPAAMSPTTSADGGGNINPLFKDFQFPPYDEIRPDHICPGITALLNQLEPKLELLESVVKEEQTWEKLVEPLEKIIDQLGLVWGALSHLQMVKNTPQLRAAIQKIEPAVVAFRLKLDGSKPVYDAFRAIRDSPTTWDALSDSQKRVVELRIWLGVVSGIGLEGDERERFVEIEQEMNHLSKRFKENMLDSTNNFEKEIIDMKDIEGLTATALGLAAQRAISKGYENATAENGPWVLTLDAQSYESVMQHAKNRNLREEVYRAHKSRASTGEFDNTPIIEKMLSLRLEKAKLLGFSNYAEVCMKNKMATVDKARQFLENLRAVSWDRAVQEMEDLKQFAKSQGAPEADSLEQWDRLFWSERLRESKFNIHEGDIRPYFSFPNVMDGLFKLVKRLFGIKFEAADGLCQVWDKEVKFYCVKDSLGSTVGFCYFDPYSRPSEKQEGAWNVSFVFRSRAMSPDGMSPRLPVATVGTNLMPPMDNKPSLLTFEDVKIVFHEFGHALQHILVREDEGLISSLRGIEHDAWEIPSQFMENWCYHRETLMSITKHYESGETLPEIMYEKLVEARTFGAGTQFLLKLGVSSLDLELHANYAPGGSETVIDVERRIMGRHQVFPLLSYTRYICFFFHIFAGGYEAGCYGYQWAEVFSADAFSAFEGVGFDNEKAIEETGKRFRETILGFGGGKTASQVYLEFRGREPSLEALIRHNGLLVVEGSTDFA</sequence>
<dbReference type="GO" id="GO:0005829">
    <property type="term" value="C:cytosol"/>
    <property type="evidence" value="ECO:0007669"/>
    <property type="project" value="UniProtKB-ARBA"/>
</dbReference>
<protein>
    <recommendedName>
        <fullName evidence="8">oligopeptidase A</fullName>
        <ecNumber evidence="8">3.4.24.70</ecNumber>
    </recommendedName>
</protein>
<dbReference type="InterPro" id="IPR001567">
    <property type="entry name" value="Pept_M3A_M3B_dom"/>
</dbReference>
<dbReference type="PANTHER" id="PTHR11804:SF83">
    <property type="entry name" value="LD37516P"/>
    <property type="match status" value="1"/>
</dbReference>
<dbReference type="CDD" id="cd06456">
    <property type="entry name" value="M3A_DCP"/>
    <property type="match status" value="1"/>
</dbReference>
<keyword evidence="4 9" id="KW-0378">Hydrolase</keyword>
<evidence type="ECO:0000256" key="3">
    <source>
        <dbReference type="ARBA" id="ARBA00022723"/>
    </source>
</evidence>
<evidence type="ECO:0000256" key="2">
    <source>
        <dbReference type="ARBA" id="ARBA00022670"/>
    </source>
</evidence>
<dbReference type="FunFam" id="1.10.1370.40:FF:000005">
    <property type="entry name" value="Organellar oligopeptidase A, chloroplastic/mitochondrial"/>
    <property type="match status" value="1"/>
</dbReference>
<evidence type="ECO:0000256" key="5">
    <source>
        <dbReference type="ARBA" id="ARBA00022833"/>
    </source>
</evidence>
<reference evidence="12" key="1">
    <citation type="submission" date="2023-03" db="EMBL/GenBank/DDBJ databases">
        <authorList>
            <person name="Julca I."/>
        </authorList>
    </citation>
    <scope>NUCLEOTIDE SEQUENCE</scope>
</reference>
<evidence type="ECO:0000313" key="12">
    <source>
        <dbReference type="EMBL" id="CAI9115553.1"/>
    </source>
</evidence>
<keyword evidence="13" id="KW-1185">Reference proteome</keyword>
<dbReference type="InterPro" id="IPR024079">
    <property type="entry name" value="MetalloPept_cat_dom_sf"/>
</dbReference>
<dbReference type="InterPro" id="IPR024077">
    <property type="entry name" value="Neurolysin/TOP_dom2"/>
</dbReference>
<dbReference type="Gene3D" id="1.10.1370.40">
    <property type="match status" value="1"/>
</dbReference>
<keyword evidence="2 9" id="KW-0645">Protease</keyword>
<keyword evidence="5 9" id="KW-0862">Zinc</keyword>
<evidence type="ECO:0000256" key="1">
    <source>
        <dbReference type="ARBA" id="ARBA00006040"/>
    </source>
</evidence>
<evidence type="ECO:0000256" key="7">
    <source>
        <dbReference type="ARBA" id="ARBA00024603"/>
    </source>
</evidence>
<dbReference type="InterPro" id="IPR045666">
    <property type="entry name" value="OpdA_N"/>
</dbReference>
<dbReference type="FunFam" id="3.40.390.10:FF:000009">
    <property type="entry name" value="Oligopeptidase A"/>
    <property type="match status" value="1"/>
</dbReference>
<dbReference type="Pfam" id="PF19310">
    <property type="entry name" value="TOP_N"/>
    <property type="match status" value="1"/>
</dbReference>
<evidence type="ECO:0000256" key="6">
    <source>
        <dbReference type="ARBA" id="ARBA00023049"/>
    </source>
</evidence>
<comment type="catalytic activity">
    <reaction evidence="7">
        <text>Hydrolysis of oligopeptides, with broad specificity. Gly or Ala commonly occur as P1 or P1' residues, but more distant residues are also important, as is shown by the fact that Z-Gly-Pro-Gly-|-Gly-Pro-Ala is cleaved, but not Z-(Gly)(5).</text>
        <dbReference type="EC" id="3.4.24.70"/>
    </reaction>
</comment>
<evidence type="ECO:0000313" key="13">
    <source>
        <dbReference type="Proteomes" id="UP001161247"/>
    </source>
</evidence>
<proteinExistence type="inferred from homology"/>
<keyword evidence="6 9" id="KW-0482">Metalloprotease</keyword>
<dbReference type="GO" id="GO:0004222">
    <property type="term" value="F:metalloendopeptidase activity"/>
    <property type="evidence" value="ECO:0007669"/>
    <property type="project" value="UniProtKB-EC"/>
</dbReference>
<feature type="domain" description="Oligopeptidase A N-terminal" evidence="11">
    <location>
        <begin position="41"/>
        <end position="166"/>
    </location>
</feature>
<dbReference type="Gene3D" id="3.40.390.10">
    <property type="entry name" value="Collagenase (Catalytic Domain)"/>
    <property type="match status" value="1"/>
</dbReference>
<dbReference type="GO" id="GO:0006508">
    <property type="term" value="P:proteolysis"/>
    <property type="evidence" value="ECO:0007669"/>
    <property type="project" value="UniProtKB-KW"/>
</dbReference>
<dbReference type="GO" id="GO:0006518">
    <property type="term" value="P:peptide metabolic process"/>
    <property type="evidence" value="ECO:0007669"/>
    <property type="project" value="TreeGrafter"/>
</dbReference>
<dbReference type="EC" id="3.4.24.70" evidence="8"/>
<comment type="similarity">
    <text evidence="1 9">Belongs to the peptidase M3 family.</text>
</comment>
<keyword evidence="3 9" id="KW-0479">Metal-binding</keyword>
<evidence type="ECO:0000256" key="4">
    <source>
        <dbReference type="ARBA" id="ARBA00022801"/>
    </source>
</evidence>
<dbReference type="SUPFAM" id="SSF55486">
    <property type="entry name" value="Metalloproteases ('zincins'), catalytic domain"/>
    <property type="match status" value="1"/>
</dbReference>
<dbReference type="EMBL" id="OX459125">
    <property type="protein sequence ID" value="CAI9115553.1"/>
    <property type="molecule type" value="Genomic_DNA"/>
</dbReference>
<accession>A0AAV1E5G3</accession>
<dbReference type="InterPro" id="IPR034005">
    <property type="entry name" value="M3A_DCP"/>
</dbReference>